<keyword evidence="1" id="KW-1133">Transmembrane helix</keyword>
<feature type="transmembrane region" description="Helical" evidence="1">
    <location>
        <begin position="63"/>
        <end position="87"/>
    </location>
</feature>
<feature type="transmembrane region" description="Helical" evidence="1">
    <location>
        <begin position="130"/>
        <end position="154"/>
    </location>
</feature>
<keyword evidence="1" id="KW-0472">Membrane</keyword>
<gene>
    <name evidence="2" type="ORF">NITMOv2_1089</name>
</gene>
<dbReference type="AlphaFoldDB" id="A0A0K2G9A7"/>
<feature type="transmembrane region" description="Helical" evidence="1">
    <location>
        <begin position="99"/>
        <end position="118"/>
    </location>
</feature>
<feature type="transmembrane region" description="Helical" evidence="1">
    <location>
        <begin position="12"/>
        <end position="33"/>
    </location>
</feature>
<keyword evidence="1" id="KW-0812">Transmembrane</keyword>
<keyword evidence="3" id="KW-1185">Reference proteome</keyword>
<dbReference type="PATRIC" id="fig|42253.5.peg.1073"/>
<evidence type="ECO:0000313" key="3">
    <source>
        <dbReference type="Proteomes" id="UP000069205"/>
    </source>
</evidence>
<accession>A0A0K2G9A7</accession>
<evidence type="ECO:0000256" key="1">
    <source>
        <dbReference type="SAM" id="Phobius"/>
    </source>
</evidence>
<dbReference type="KEGG" id="nmv:NITMOv2_1089"/>
<organism evidence="2 3">
    <name type="scientific">Nitrospira moscoviensis</name>
    <dbReference type="NCBI Taxonomy" id="42253"/>
    <lineage>
        <taxon>Bacteria</taxon>
        <taxon>Pseudomonadati</taxon>
        <taxon>Nitrospirota</taxon>
        <taxon>Nitrospiria</taxon>
        <taxon>Nitrospirales</taxon>
        <taxon>Nitrospiraceae</taxon>
        <taxon>Nitrospira</taxon>
    </lineage>
</organism>
<protein>
    <submittedName>
        <fullName evidence="2">Uncharacterized protein</fullName>
    </submittedName>
</protein>
<name>A0A0K2G9A7_NITMO</name>
<dbReference type="OrthoDB" id="9810631at2"/>
<dbReference type="RefSeq" id="WP_053378849.1">
    <property type="nucleotide sequence ID" value="NZ_CP011801.1"/>
</dbReference>
<evidence type="ECO:0000313" key="2">
    <source>
        <dbReference type="EMBL" id="ALA57520.1"/>
    </source>
</evidence>
<dbReference type="EMBL" id="CP011801">
    <property type="protein sequence ID" value="ALA57520.1"/>
    <property type="molecule type" value="Genomic_DNA"/>
</dbReference>
<dbReference type="STRING" id="42253.NITMOv2_1089"/>
<reference evidence="2 3" key="1">
    <citation type="journal article" date="2015" name="Proc. Natl. Acad. Sci. U.S.A.">
        <title>Expanded metabolic versatility of ubiquitous nitrite-oxidizing bacteria from the genus Nitrospira.</title>
        <authorList>
            <person name="Koch H."/>
            <person name="Lucker S."/>
            <person name="Albertsen M."/>
            <person name="Kitzinger K."/>
            <person name="Herbold C."/>
            <person name="Spieck E."/>
            <person name="Nielsen P.H."/>
            <person name="Wagner M."/>
            <person name="Daims H."/>
        </authorList>
    </citation>
    <scope>NUCLEOTIDE SEQUENCE [LARGE SCALE GENOMIC DNA]</scope>
    <source>
        <strain evidence="2 3">NSP M-1</strain>
    </source>
</reference>
<proteinExistence type="predicted"/>
<dbReference type="Proteomes" id="UP000069205">
    <property type="component" value="Chromosome"/>
</dbReference>
<sequence>MRDADAPSRPATLILTLFWGSLLLSLTLPWGLLTLFEVSAHRRTMTEALKHVHLHFFAPGYQYFLVGLLSAAPFAVCAVFLLFHLGWRPLDRPRFVRRLAGVSGSLLLMLGISFWTHLSALMYPDAQGALVYLFLPYILLVLIPLGYGIGRLIIAFIRIVRPSETDAVEG</sequence>